<dbReference type="InterPro" id="IPR027359">
    <property type="entry name" value="Volt_channel_dom_sf"/>
</dbReference>
<evidence type="ECO:0000256" key="11">
    <source>
        <dbReference type="ARBA" id="ARBA00023303"/>
    </source>
</evidence>
<evidence type="ECO:0000256" key="5">
    <source>
        <dbReference type="ARBA" id="ARBA00022826"/>
    </source>
</evidence>
<evidence type="ECO:0000256" key="3">
    <source>
        <dbReference type="ARBA" id="ARBA00022538"/>
    </source>
</evidence>
<feature type="transmembrane region" description="Helical" evidence="13">
    <location>
        <begin position="12"/>
        <end position="35"/>
    </location>
</feature>
<evidence type="ECO:0000256" key="4">
    <source>
        <dbReference type="ARBA" id="ARBA00022692"/>
    </source>
</evidence>
<evidence type="ECO:0000256" key="9">
    <source>
        <dbReference type="ARBA" id="ARBA00023065"/>
    </source>
</evidence>
<keyword evidence="3" id="KW-0633">Potassium transport</keyword>
<protein>
    <submittedName>
        <fullName evidence="15">Ion transporter</fullName>
    </submittedName>
</protein>
<keyword evidence="6" id="KW-0851">Voltage-gated channel</keyword>
<gene>
    <name evidence="15" type="ORF">GCM10009777_30490</name>
</gene>
<name>A0ABN2SWV2_9MICO</name>
<dbReference type="Proteomes" id="UP001500326">
    <property type="component" value="Unassembled WGS sequence"/>
</dbReference>
<dbReference type="Gene3D" id="1.10.287.70">
    <property type="match status" value="1"/>
</dbReference>
<dbReference type="Gene3D" id="1.20.120.350">
    <property type="entry name" value="Voltage-gated potassium channels. Chain C"/>
    <property type="match status" value="1"/>
</dbReference>
<dbReference type="PANTHER" id="PTHR11537:SF254">
    <property type="entry name" value="POTASSIUM VOLTAGE-GATED CHANNEL PROTEIN SHAB"/>
    <property type="match status" value="1"/>
</dbReference>
<evidence type="ECO:0000256" key="2">
    <source>
        <dbReference type="ARBA" id="ARBA00022448"/>
    </source>
</evidence>
<evidence type="ECO:0000256" key="10">
    <source>
        <dbReference type="ARBA" id="ARBA00023136"/>
    </source>
</evidence>
<dbReference type="Gene3D" id="1.20.5.110">
    <property type="match status" value="1"/>
</dbReference>
<evidence type="ECO:0000256" key="1">
    <source>
        <dbReference type="ARBA" id="ARBA00004141"/>
    </source>
</evidence>
<dbReference type="RefSeq" id="WP_344064103.1">
    <property type="nucleotide sequence ID" value="NZ_BAAAOH010000001.1"/>
</dbReference>
<keyword evidence="16" id="KW-1185">Reference proteome</keyword>
<feature type="domain" description="Ion transport" evidence="14">
    <location>
        <begin position="13"/>
        <end position="212"/>
    </location>
</feature>
<feature type="compositionally biased region" description="Acidic residues" evidence="12">
    <location>
        <begin position="220"/>
        <end position="229"/>
    </location>
</feature>
<keyword evidence="11" id="KW-0407">Ion channel</keyword>
<feature type="region of interest" description="Disordered" evidence="12">
    <location>
        <begin position="217"/>
        <end position="241"/>
    </location>
</feature>
<evidence type="ECO:0000256" key="7">
    <source>
        <dbReference type="ARBA" id="ARBA00022958"/>
    </source>
</evidence>
<comment type="subcellular location">
    <subcellularLocation>
        <location evidence="1">Membrane</location>
        <topology evidence="1">Multi-pass membrane protein</topology>
    </subcellularLocation>
</comment>
<evidence type="ECO:0000256" key="13">
    <source>
        <dbReference type="SAM" id="Phobius"/>
    </source>
</evidence>
<accession>A0ABN2SWV2</accession>
<dbReference type="InterPro" id="IPR005821">
    <property type="entry name" value="Ion_trans_dom"/>
</dbReference>
<dbReference type="Pfam" id="PF00520">
    <property type="entry name" value="Ion_trans"/>
    <property type="match status" value="1"/>
</dbReference>
<keyword evidence="8 13" id="KW-1133">Transmembrane helix</keyword>
<evidence type="ECO:0000256" key="6">
    <source>
        <dbReference type="ARBA" id="ARBA00022882"/>
    </source>
</evidence>
<feature type="transmembrane region" description="Helical" evidence="13">
    <location>
        <begin position="126"/>
        <end position="146"/>
    </location>
</feature>
<dbReference type="PRINTS" id="PR00169">
    <property type="entry name" value="KCHANNEL"/>
</dbReference>
<keyword evidence="7" id="KW-0630">Potassium</keyword>
<keyword evidence="9" id="KW-0406">Ion transport</keyword>
<comment type="caution">
    <text evidence="15">The sequence shown here is derived from an EMBL/GenBank/DDBJ whole genome shotgun (WGS) entry which is preliminary data.</text>
</comment>
<evidence type="ECO:0000313" key="15">
    <source>
        <dbReference type="EMBL" id="GAA1992878.1"/>
    </source>
</evidence>
<evidence type="ECO:0000259" key="14">
    <source>
        <dbReference type="Pfam" id="PF00520"/>
    </source>
</evidence>
<dbReference type="PANTHER" id="PTHR11537">
    <property type="entry name" value="VOLTAGE-GATED POTASSIUM CHANNEL"/>
    <property type="match status" value="1"/>
</dbReference>
<keyword evidence="10 13" id="KW-0472">Membrane</keyword>
<evidence type="ECO:0000313" key="16">
    <source>
        <dbReference type="Proteomes" id="UP001500326"/>
    </source>
</evidence>
<dbReference type="SUPFAM" id="SSF81324">
    <property type="entry name" value="Voltage-gated potassium channels"/>
    <property type="match status" value="1"/>
</dbReference>
<feature type="transmembrane region" description="Helical" evidence="13">
    <location>
        <begin position="188"/>
        <end position="209"/>
    </location>
</feature>
<keyword evidence="5" id="KW-0631">Potassium channel</keyword>
<sequence length="291" mass="31748">MAKVKTELKKTGYEIFIGILSILSILNLVLLYAYVDDAAMQTVLQVMNALFSAIFLGDFTYRMVTAPSRSTYFFKHFGWADLLASLPFPQFKVLRIFRLIRVTRLLREVGIRTIWRTLIRDRAGSALLILLLMGIMVLQFGSLTVLQVEQYAKGANITTASDALWYTMVTISTVGYGDQYPVTNAGRLVGTVIIIVGVGIFGTFTGYLANVFLSPRKEDEEPSADEPEPVDTGSIESAASDDANATIQTDAAPADSAATLDELRALMLRSQAELAEIKRLVDAGGGAVASQ</sequence>
<proteinExistence type="predicted"/>
<dbReference type="InterPro" id="IPR028325">
    <property type="entry name" value="VG_K_chnl"/>
</dbReference>
<dbReference type="EMBL" id="BAAAOH010000001">
    <property type="protein sequence ID" value="GAA1992878.1"/>
    <property type="molecule type" value="Genomic_DNA"/>
</dbReference>
<evidence type="ECO:0000256" key="8">
    <source>
        <dbReference type="ARBA" id="ARBA00022989"/>
    </source>
</evidence>
<organism evidence="15 16">
    <name type="scientific">Microbacterium pumilum</name>
    <dbReference type="NCBI Taxonomy" id="344165"/>
    <lineage>
        <taxon>Bacteria</taxon>
        <taxon>Bacillati</taxon>
        <taxon>Actinomycetota</taxon>
        <taxon>Actinomycetes</taxon>
        <taxon>Micrococcales</taxon>
        <taxon>Microbacteriaceae</taxon>
        <taxon>Microbacterium</taxon>
    </lineage>
</organism>
<keyword evidence="2" id="KW-0813">Transport</keyword>
<feature type="transmembrane region" description="Helical" evidence="13">
    <location>
        <begin position="41"/>
        <end position="61"/>
    </location>
</feature>
<reference evidence="15 16" key="1">
    <citation type="journal article" date="2019" name="Int. J. Syst. Evol. Microbiol.">
        <title>The Global Catalogue of Microorganisms (GCM) 10K type strain sequencing project: providing services to taxonomists for standard genome sequencing and annotation.</title>
        <authorList>
            <consortium name="The Broad Institute Genomics Platform"/>
            <consortium name="The Broad Institute Genome Sequencing Center for Infectious Disease"/>
            <person name="Wu L."/>
            <person name="Ma J."/>
        </authorList>
    </citation>
    <scope>NUCLEOTIDE SEQUENCE [LARGE SCALE GENOMIC DNA]</scope>
    <source>
        <strain evidence="15 16">JCM 14902</strain>
    </source>
</reference>
<evidence type="ECO:0000256" key="12">
    <source>
        <dbReference type="SAM" id="MobiDB-lite"/>
    </source>
</evidence>
<keyword evidence="4 13" id="KW-0812">Transmembrane</keyword>